<dbReference type="EMBL" id="BAABIB010000100">
    <property type="protein sequence ID" value="GAA5172630.1"/>
    <property type="molecule type" value="Genomic_DNA"/>
</dbReference>
<dbReference type="NCBIfam" id="TIGR00996">
    <property type="entry name" value="Mtu_fam_mce"/>
    <property type="match status" value="1"/>
</dbReference>
<dbReference type="InterPro" id="IPR003399">
    <property type="entry name" value="Mce/MlaD"/>
</dbReference>
<feature type="domain" description="Mce/MlaD" evidence="3">
    <location>
        <begin position="53"/>
        <end position="118"/>
    </location>
</feature>
<dbReference type="InterPro" id="IPR052336">
    <property type="entry name" value="MlaD_Phospholipid_Transporter"/>
</dbReference>
<evidence type="ECO:0000313" key="5">
    <source>
        <dbReference type="EMBL" id="GAA5172630.1"/>
    </source>
</evidence>
<keyword evidence="2" id="KW-0472">Membrane</keyword>
<reference evidence="6" key="1">
    <citation type="journal article" date="2019" name="Int. J. Syst. Evol. Microbiol.">
        <title>The Global Catalogue of Microorganisms (GCM) 10K type strain sequencing project: providing services to taxonomists for standard genome sequencing and annotation.</title>
        <authorList>
            <consortium name="The Broad Institute Genomics Platform"/>
            <consortium name="The Broad Institute Genome Sequencing Center for Infectious Disease"/>
            <person name="Wu L."/>
            <person name="Ma J."/>
        </authorList>
    </citation>
    <scope>NUCLEOTIDE SEQUENCE [LARGE SCALE GENOMIC DNA]</scope>
    <source>
        <strain evidence="6">JCM 18054</strain>
    </source>
</reference>
<keyword evidence="2" id="KW-1133">Transmembrane helix</keyword>
<keyword evidence="2" id="KW-0812">Transmembrane</keyword>
<evidence type="ECO:0000259" key="3">
    <source>
        <dbReference type="Pfam" id="PF02470"/>
    </source>
</evidence>
<dbReference type="Pfam" id="PF02470">
    <property type="entry name" value="MlaD"/>
    <property type="match status" value="1"/>
</dbReference>
<organism evidence="5 6">
    <name type="scientific">Amycolatopsis dongchuanensis</name>
    <dbReference type="NCBI Taxonomy" id="1070866"/>
    <lineage>
        <taxon>Bacteria</taxon>
        <taxon>Bacillati</taxon>
        <taxon>Actinomycetota</taxon>
        <taxon>Actinomycetes</taxon>
        <taxon>Pseudonocardiales</taxon>
        <taxon>Pseudonocardiaceae</taxon>
        <taxon>Amycolatopsis</taxon>
    </lineage>
</organism>
<dbReference type="InterPro" id="IPR024516">
    <property type="entry name" value="Mce_C"/>
</dbReference>
<dbReference type="PANTHER" id="PTHR33371">
    <property type="entry name" value="INTERMEMBRANE PHOSPHOLIPID TRANSPORT SYSTEM BINDING PROTEIN MLAD-RELATED"/>
    <property type="match status" value="1"/>
</dbReference>
<accession>A0ABP9R831</accession>
<evidence type="ECO:0000256" key="2">
    <source>
        <dbReference type="SAM" id="Phobius"/>
    </source>
</evidence>
<comment type="caution">
    <text evidence="5">The sequence shown here is derived from an EMBL/GenBank/DDBJ whole genome shotgun (WGS) entry which is preliminary data.</text>
</comment>
<dbReference type="Pfam" id="PF11887">
    <property type="entry name" value="Mce4_CUP1"/>
    <property type="match status" value="1"/>
</dbReference>
<evidence type="ECO:0000313" key="6">
    <source>
        <dbReference type="Proteomes" id="UP001500192"/>
    </source>
</evidence>
<evidence type="ECO:0000259" key="4">
    <source>
        <dbReference type="Pfam" id="PF11887"/>
    </source>
</evidence>
<feature type="region of interest" description="Disordered" evidence="1">
    <location>
        <begin position="361"/>
        <end position="384"/>
    </location>
</feature>
<proteinExistence type="predicted"/>
<keyword evidence="6" id="KW-1185">Reference proteome</keyword>
<sequence>MSAERGVLPAIPRRVLGLVYLLAIVLFFALTIAFYQKRFTPVVMVDLRVQKLGDQLLPQSDVKVRGVIVGEVRSIDTSFEGATLHLALNPDKIDLIPKNVTARLLPKTLFGERYVNLVLPKTGAVGRIEAGDTIGLDRSSAAVELNRVLDSLMPVLKSVQPEKLSSTLTAVSDALSDGRGKDLGQTLVTLNEYVRELNPSLPDLTEDIRQLAGVADAYRDAAPDLLQTLSDLTVTSKTLVDQQQNLHGLFDSLSATSADLRSFLEVNKNNLIGLVGASRSTVELLAKYAPEYPCLLGQLSDLVPKLDEIWGGGRNNNHALNLTIEITASRGKYVPGRDTPAYNDKRGPACYPIATNGNFPQYPGAGPLRDGSTPPPAGSTRTPSGMNSLLDGAMATPAAAGQQVPSLANSAAERALVATLLAPSMGTAPGDVPQWSSVLVGPLYRGQEVTVR</sequence>
<dbReference type="InterPro" id="IPR005693">
    <property type="entry name" value="Mce"/>
</dbReference>
<name>A0ABP9R831_9PSEU</name>
<dbReference type="RefSeq" id="WP_346055295.1">
    <property type="nucleotide sequence ID" value="NZ_BAABIB010000100.1"/>
</dbReference>
<gene>
    <name evidence="5" type="ORF">GCM10023214_54330</name>
</gene>
<dbReference type="PANTHER" id="PTHR33371:SF19">
    <property type="entry name" value="MCE-FAMILY PROTEIN MCE4A"/>
    <property type="match status" value="1"/>
</dbReference>
<dbReference type="Proteomes" id="UP001500192">
    <property type="component" value="Unassembled WGS sequence"/>
</dbReference>
<evidence type="ECO:0000256" key="1">
    <source>
        <dbReference type="SAM" id="MobiDB-lite"/>
    </source>
</evidence>
<feature type="transmembrane region" description="Helical" evidence="2">
    <location>
        <begin position="15"/>
        <end position="35"/>
    </location>
</feature>
<protein>
    <submittedName>
        <fullName evidence="5">MCE family protein</fullName>
    </submittedName>
</protein>
<feature type="domain" description="Mammalian cell entry C-terminal" evidence="4">
    <location>
        <begin position="127"/>
        <end position="348"/>
    </location>
</feature>